<protein>
    <recommendedName>
        <fullName evidence="1">Integrase zinc-binding domain-containing protein</fullName>
    </recommendedName>
</protein>
<dbReference type="InterPro" id="IPR041588">
    <property type="entry name" value="Integrase_H2C2"/>
</dbReference>
<dbReference type="Proteomes" id="UP000596742">
    <property type="component" value="Unassembled WGS sequence"/>
</dbReference>
<sequence length="282" mass="32214">MNNVIIPPKSEMMVSGKTIDGIPMNLSGIVEPDKNFIEKTGILIAKAAVNLNNGLIPMRLINVSEKPYKLYENTVIANFEVIDKIEIPSRNVRTSKTQKVLEGVDQLPELLKNLYDESSKELSNEQQKKLRPTKAETELQDLSFDNGVIQQSLELKGEITPEKLIHNHKKRTSDIKVISDYKNINVKPGWQDISRHGNKVKSYWNQWDSLEFRNGILCRKYENIPGDEITWQIVLPKALKKVVMEQLHNNITSGHLGIKKTLARVTNRFLLVWVKVRRGALV</sequence>
<dbReference type="EMBL" id="UYJE01000345">
    <property type="protein sequence ID" value="VDH92483.1"/>
    <property type="molecule type" value="Genomic_DNA"/>
</dbReference>
<keyword evidence="3" id="KW-1185">Reference proteome</keyword>
<organism evidence="2 3">
    <name type="scientific">Mytilus galloprovincialis</name>
    <name type="common">Mediterranean mussel</name>
    <dbReference type="NCBI Taxonomy" id="29158"/>
    <lineage>
        <taxon>Eukaryota</taxon>
        <taxon>Metazoa</taxon>
        <taxon>Spiralia</taxon>
        <taxon>Lophotrochozoa</taxon>
        <taxon>Mollusca</taxon>
        <taxon>Bivalvia</taxon>
        <taxon>Autobranchia</taxon>
        <taxon>Pteriomorphia</taxon>
        <taxon>Mytilida</taxon>
        <taxon>Mytiloidea</taxon>
        <taxon>Mytilidae</taxon>
        <taxon>Mytilinae</taxon>
        <taxon>Mytilus</taxon>
    </lineage>
</organism>
<accession>A0A8B6BMI1</accession>
<dbReference type="FunFam" id="1.10.340.70:FF:000001">
    <property type="entry name" value="Retrovirus-related Pol polyprotein from transposon gypsy-like Protein"/>
    <property type="match status" value="1"/>
</dbReference>
<proteinExistence type="predicted"/>
<gene>
    <name evidence="2" type="ORF">MGAL_10B010500</name>
</gene>
<dbReference type="Pfam" id="PF17921">
    <property type="entry name" value="Integrase_H2C2"/>
    <property type="match status" value="1"/>
</dbReference>
<dbReference type="OrthoDB" id="8892477at2759"/>
<name>A0A8B6BMI1_MYTGA</name>
<dbReference type="AlphaFoldDB" id="A0A8B6BMI1"/>
<comment type="caution">
    <text evidence="2">The sequence shown here is derived from an EMBL/GenBank/DDBJ whole genome shotgun (WGS) entry which is preliminary data.</text>
</comment>
<reference evidence="2" key="1">
    <citation type="submission" date="2018-11" db="EMBL/GenBank/DDBJ databases">
        <authorList>
            <person name="Alioto T."/>
            <person name="Alioto T."/>
        </authorList>
    </citation>
    <scope>NUCLEOTIDE SEQUENCE</scope>
</reference>
<evidence type="ECO:0000313" key="3">
    <source>
        <dbReference type="Proteomes" id="UP000596742"/>
    </source>
</evidence>
<dbReference type="Gene3D" id="1.10.340.70">
    <property type="match status" value="1"/>
</dbReference>
<evidence type="ECO:0000259" key="1">
    <source>
        <dbReference type="Pfam" id="PF17921"/>
    </source>
</evidence>
<feature type="domain" description="Integrase zinc-binding" evidence="1">
    <location>
        <begin position="236"/>
        <end position="269"/>
    </location>
</feature>
<evidence type="ECO:0000313" key="2">
    <source>
        <dbReference type="EMBL" id="VDH92483.1"/>
    </source>
</evidence>